<keyword evidence="2" id="KW-0479">Metal-binding</keyword>
<dbReference type="SUPFAM" id="SSF81296">
    <property type="entry name" value="E set domains"/>
    <property type="match status" value="1"/>
</dbReference>
<dbReference type="InterPro" id="IPR032694">
    <property type="entry name" value="CopC/D"/>
</dbReference>
<accession>A0A2W5VE63</accession>
<dbReference type="GO" id="GO:0005507">
    <property type="term" value="F:copper ion binding"/>
    <property type="evidence" value="ECO:0007669"/>
    <property type="project" value="InterPro"/>
</dbReference>
<protein>
    <submittedName>
        <fullName evidence="7">Copper resistance protein CopC</fullName>
    </submittedName>
</protein>
<dbReference type="GO" id="GO:0005886">
    <property type="term" value="C:plasma membrane"/>
    <property type="evidence" value="ECO:0007669"/>
    <property type="project" value="TreeGrafter"/>
</dbReference>
<dbReference type="Gene3D" id="2.60.40.1220">
    <property type="match status" value="1"/>
</dbReference>
<dbReference type="EMBL" id="QFQZ01000008">
    <property type="protein sequence ID" value="PZR36173.1"/>
    <property type="molecule type" value="Genomic_DNA"/>
</dbReference>
<comment type="caution">
    <text evidence="7">The sequence shown here is derived from an EMBL/GenBank/DDBJ whole genome shotgun (WGS) entry which is preliminary data.</text>
</comment>
<evidence type="ECO:0000256" key="1">
    <source>
        <dbReference type="ARBA" id="ARBA00004196"/>
    </source>
</evidence>
<dbReference type="InterPro" id="IPR014756">
    <property type="entry name" value="Ig_E-set"/>
</dbReference>
<evidence type="ECO:0000256" key="3">
    <source>
        <dbReference type="ARBA" id="ARBA00022729"/>
    </source>
</evidence>
<dbReference type="AlphaFoldDB" id="A0A2W5VE63"/>
<reference evidence="7 8" key="1">
    <citation type="submission" date="2017-08" db="EMBL/GenBank/DDBJ databases">
        <title>Infants hospitalized years apart are colonized by the same room-sourced microbial strains.</title>
        <authorList>
            <person name="Brooks B."/>
            <person name="Olm M.R."/>
            <person name="Firek B.A."/>
            <person name="Baker R."/>
            <person name="Thomas B.C."/>
            <person name="Morowitz M.J."/>
            <person name="Banfield J.F."/>
        </authorList>
    </citation>
    <scope>NUCLEOTIDE SEQUENCE [LARGE SCALE GENOMIC DNA]</scope>
    <source>
        <strain evidence="7">S2_003_000_R2_4</strain>
    </source>
</reference>
<dbReference type="Proteomes" id="UP000249393">
    <property type="component" value="Unassembled WGS sequence"/>
</dbReference>
<evidence type="ECO:0000256" key="5">
    <source>
        <dbReference type="SAM" id="SignalP"/>
    </source>
</evidence>
<dbReference type="PANTHER" id="PTHR34820:SF4">
    <property type="entry name" value="INNER MEMBRANE PROTEIN YEBZ"/>
    <property type="match status" value="1"/>
</dbReference>
<dbReference type="GO" id="GO:0042597">
    <property type="term" value="C:periplasmic space"/>
    <property type="evidence" value="ECO:0007669"/>
    <property type="project" value="InterPro"/>
</dbReference>
<feature type="chain" id="PRO_5015892489" evidence="5">
    <location>
        <begin position="48"/>
        <end position="143"/>
    </location>
</feature>
<organism evidence="7 8">
    <name type="scientific">Caulobacter segnis</name>
    <dbReference type="NCBI Taxonomy" id="88688"/>
    <lineage>
        <taxon>Bacteria</taxon>
        <taxon>Pseudomonadati</taxon>
        <taxon>Pseudomonadota</taxon>
        <taxon>Alphaproteobacteria</taxon>
        <taxon>Caulobacterales</taxon>
        <taxon>Caulobacteraceae</taxon>
        <taxon>Caulobacter</taxon>
    </lineage>
</organism>
<sequence>MSTCSPIPVTGIRGPRIRSLRAMPRPNRAASLLASLMLVVATGPAAAHTSLVSSQPASGAILTAPPTRLELTFAEPTRVTSLKLVSSGRGEQRLGTPAKTALSVVTNLPPLGPGRHEVVWRALSADGHPVGGSVIFVVRGPPR</sequence>
<gene>
    <name evidence="7" type="ORF">DI526_04250</name>
</gene>
<dbReference type="InterPro" id="IPR014755">
    <property type="entry name" value="Cu-Rt/internalin_Ig-like"/>
</dbReference>
<dbReference type="Pfam" id="PF04234">
    <property type="entry name" value="CopC"/>
    <property type="match status" value="1"/>
</dbReference>
<keyword evidence="4" id="KW-0186">Copper</keyword>
<feature type="signal peptide" evidence="5">
    <location>
        <begin position="1"/>
        <end position="47"/>
    </location>
</feature>
<comment type="subcellular location">
    <subcellularLocation>
        <location evidence="1">Cell envelope</location>
    </subcellularLocation>
</comment>
<dbReference type="PANTHER" id="PTHR34820">
    <property type="entry name" value="INNER MEMBRANE PROTEIN YEBZ"/>
    <property type="match status" value="1"/>
</dbReference>
<evidence type="ECO:0000256" key="4">
    <source>
        <dbReference type="ARBA" id="ARBA00023008"/>
    </source>
</evidence>
<dbReference type="GO" id="GO:0006825">
    <property type="term" value="P:copper ion transport"/>
    <property type="evidence" value="ECO:0007669"/>
    <property type="project" value="InterPro"/>
</dbReference>
<evidence type="ECO:0000256" key="2">
    <source>
        <dbReference type="ARBA" id="ARBA00022723"/>
    </source>
</evidence>
<dbReference type="InterPro" id="IPR007348">
    <property type="entry name" value="CopC_dom"/>
</dbReference>
<dbReference type="GO" id="GO:0046688">
    <property type="term" value="P:response to copper ion"/>
    <property type="evidence" value="ECO:0007669"/>
    <property type="project" value="InterPro"/>
</dbReference>
<feature type="domain" description="CopC" evidence="6">
    <location>
        <begin position="48"/>
        <end position="138"/>
    </location>
</feature>
<dbReference type="GO" id="GO:0030313">
    <property type="term" value="C:cell envelope"/>
    <property type="evidence" value="ECO:0007669"/>
    <property type="project" value="UniProtKB-SubCell"/>
</dbReference>
<proteinExistence type="predicted"/>
<evidence type="ECO:0000313" key="8">
    <source>
        <dbReference type="Proteomes" id="UP000249393"/>
    </source>
</evidence>
<evidence type="ECO:0000259" key="6">
    <source>
        <dbReference type="Pfam" id="PF04234"/>
    </source>
</evidence>
<evidence type="ECO:0000313" key="7">
    <source>
        <dbReference type="EMBL" id="PZR36173.1"/>
    </source>
</evidence>
<name>A0A2W5VE63_9CAUL</name>
<keyword evidence="3 5" id="KW-0732">Signal</keyword>